<evidence type="ECO:0000313" key="4">
    <source>
        <dbReference type="WBParaSite" id="TCONS_00007033.p1"/>
    </source>
</evidence>
<dbReference type="WBParaSite" id="TCONS_00007033.p1">
    <property type="protein sequence ID" value="TCONS_00007033.p1"/>
    <property type="gene ID" value="XLOC_005112"/>
</dbReference>
<evidence type="ECO:0000313" key="3">
    <source>
        <dbReference type="WBParaSite" id="SSTP_0000782700.1"/>
    </source>
</evidence>
<name>A0A0K0EEB5_STRER</name>
<feature type="region of interest" description="Disordered" evidence="1">
    <location>
        <begin position="46"/>
        <end position="72"/>
    </location>
</feature>
<accession>A0A0K0EEB5</accession>
<reference evidence="3" key="1">
    <citation type="submission" date="2015-08" db="UniProtKB">
        <authorList>
            <consortium name="WormBaseParasite"/>
        </authorList>
    </citation>
    <scope>IDENTIFICATION</scope>
</reference>
<dbReference type="WBParaSite" id="SSTP_0000782700.1">
    <property type="protein sequence ID" value="SSTP_0000782700.1"/>
    <property type="gene ID" value="SSTP_0000782700"/>
</dbReference>
<evidence type="ECO:0000313" key="2">
    <source>
        <dbReference type="Proteomes" id="UP000035681"/>
    </source>
</evidence>
<evidence type="ECO:0000256" key="1">
    <source>
        <dbReference type="SAM" id="MobiDB-lite"/>
    </source>
</evidence>
<dbReference type="Proteomes" id="UP000035681">
    <property type="component" value="Unplaced"/>
</dbReference>
<feature type="compositionally biased region" description="Low complexity" evidence="1">
    <location>
        <begin position="46"/>
        <end position="64"/>
    </location>
</feature>
<keyword evidence="2" id="KW-1185">Reference proteome</keyword>
<protein>
    <submittedName>
        <fullName evidence="3 4">Uncharacterized protein</fullName>
    </submittedName>
</protein>
<sequence>MNGTNDLNILFNNLKLETPQKCSFLSPPTAAFKNLMLNDDLNYSNSNTSSPIVTTSTSTSPRTPEAVRVHGGTSPVPFDIMDKILSLIKEKLPYIRGQRNLREIEHKKKRLNQITKQRSRSIKNPLLKKLLQKKQE</sequence>
<organism evidence="3">
    <name type="scientific">Strongyloides stercoralis</name>
    <name type="common">Threadworm</name>
    <dbReference type="NCBI Taxonomy" id="6248"/>
    <lineage>
        <taxon>Eukaryota</taxon>
        <taxon>Metazoa</taxon>
        <taxon>Ecdysozoa</taxon>
        <taxon>Nematoda</taxon>
        <taxon>Chromadorea</taxon>
        <taxon>Rhabditida</taxon>
        <taxon>Tylenchina</taxon>
        <taxon>Panagrolaimomorpha</taxon>
        <taxon>Strongyloidoidea</taxon>
        <taxon>Strongyloididae</taxon>
        <taxon>Strongyloides</taxon>
    </lineage>
</organism>
<proteinExistence type="predicted"/>
<dbReference type="AlphaFoldDB" id="A0A0K0EEB5"/>